<feature type="coiled-coil region" evidence="2">
    <location>
        <begin position="150"/>
        <end position="184"/>
    </location>
</feature>
<dbReference type="InterPro" id="IPR006143">
    <property type="entry name" value="RND_pump_MFP"/>
</dbReference>
<comment type="similarity">
    <text evidence="1">Belongs to the membrane fusion protein (MFP) (TC 8.A.1) family.</text>
</comment>
<accession>A0A931NG46</accession>
<evidence type="ECO:0000256" key="1">
    <source>
        <dbReference type="ARBA" id="ARBA00009477"/>
    </source>
</evidence>
<evidence type="ECO:0000256" key="2">
    <source>
        <dbReference type="SAM" id="Coils"/>
    </source>
</evidence>
<feature type="domain" description="CzcB-like barrel-sandwich hybrid" evidence="5">
    <location>
        <begin position="73"/>
        <end position="213"/>
    </location>
</feature>
<dbReference type="Pfam" id="PF25954">
    <property type="entry name" value="Beta-barrel_RND_2"/>
    <property type="match status" value="1"/>
</dbReference>
<dbReference type="Gene3D" id="1.10.287.470">
    <property type="entry name" value="Helix hairpin bin"/>
    <property type="match status" value="1"/>
</dbReference>
<dbReference type="Pfam" id="PF25973">
    <property type="entry name" value="BSH_CzcB"/>
    <property type="match status" value="1"/>
</dbReference>
<dbReference type="EMBL" id="JAEDAK010000001">
    <property type="protein sequence ID" value="MBH9575704.1"/>
    <property type="molecule type" value="Genomic_DNA"/>
</dbReference>
<name>A0A931NG46_9BURK</name>
<evidence type="ECO:0000313" key="7">
    <source>
        <dbReference type="Proteomes" id="UP000613266"/>
    </source>
</evidence>
<proteinExistence type="inferred from homology"/>
<evidence type="ECO:0000259" key="4">
    <source>
        <dbReference type="Pfam" id="PF25954"/>
    </source>
</evidence>
<evidence type="ECO:0000313" key="6">
    <source>
        <dbReference type="EMBL" id="MBH9575704.1"/>
    </source>
</evidence>
<dbReference type="PROSITE" id="PS51257">
    <property type="entry name" value="PROKAR_LIPOPROTEIN"/>
    <property type="match status" value="1"/>
</dbReference>
<keyword evidence="2" id="KW-0175">Coiled coil</keyword>
<gene>
    <name evidence="6" type="ORF">I7X39_02185</name>
</gene>
<dbReference type="Gene3D" id="2.40.420.20">
    <property type="match status" value="1"/>
</dbReference>
<evidence type="ECO:0000256" key="3">
    <source>
        <dbReference type="SAM" id="SignalP"/>
    </source>
</evidence>
<dbReference type="InterPro" id="IPR058792">
    <property type="entry name" value="Beta-barrel_RND_2"/>
</dbReference>
<dbReference type="Gene3D" id="2.40.50.100">
    <property type="match status" value="1"/>
</dbReference>
<dbReference type="Gene3D" id="2.40.30.170">
    <property type="match status" value="1"/>
</dbReference>
<organism evidence="6 7">
    <name type="scientific">Inhella proteolytica</name>
    <dbReference type="NCBI Taxonomy" id="2795029"/>
    <lineage>
        <taxon>Bacteria</taxon>
        <taxon>Pseudomonadati</taxon>
        <taxon>Pseudomonadota</taxon>
        <taxon>Betaproteobacteria</taxon>
        <taxon>Burkholderiales</taxon>
        <taxon>Sphaerotilaceae</taxon>
        <taxon>Inhella</taxon>
    </lineage>
</organism>
<feature type="chain" id="PRO_5036836031" evidence="3">
    <location>
        <begin position="18"/>
        <end position="385"/>
    </location>
</feature>
<dbReference type="NCBIfam" id="TIGR01730">
    <property type="entry name" value="RND_mfp"/>
    <property type="match status" value="1"/>
</dbReference>
<dbReference type="Proteomes" id="UP000613266">
    <property type="component" value="Unassembled WGS sequence"/>
</dbReference>
<dbReference type="InterPro" id="IPR058647">
    <property type="entry name" value="BSH_CzcB-like"/>
</dbReference>
<reference evidence="6" key="1">
    <citation type="submission" date="2020-12" db="EMBL/GenBank/DDBJ databases">
        <title>The genome sequence of Inhella sp. 1Y17.</title>
        <authorList>
            <person name="Liu Y."/>
        </authorList>
    </citation>
    <scope>NUCLEOTIDE SEQUENCE</scope>
    <source>
        <strain evidence="6">1Y17</strain>
    </source>
</reference>
<keyword evidence="3" id="KW-0732">Signal</keyword>
<dbReference type="PANTHER" id="PTHR30469">
    <property type="entry name" value="MULTIDRUG RESISTANCE PROTEIN MDTA"/>
    <property type="match status" value="1"/>
</dbReference>
<dbReference type="PANTHER" id="PTHR30469:SF15">
    <property type="entry name" value="HLYD FAMILY OF SECRETION PROTEINS"/>
    <property type="match status" value="1"/>
</dbReference>
<dbReference type="GO" id="GO:1990281">
    <property type="term" value="C:efflux pump complex"/>
    <property type="evidence" value="ECO:0007669"/>
    <property type="project" value="TreeGrafter"/>
</dbReference>
<sequence>MSLRAHPTLVLTTLALAALLGLSACQRPEAKSKDKADAKPALLIAPEDLRQVGSSGLVGAPVLTGSVQAARRADLRAEVAAVVLQVAKDNGEPVRQGDVIVRLDSTAIRDNLTSAEEALRASTQSFEQTERVLQRQKTLNQQGMTSMQALEDAELRRNAAQSDLAAAKARVVSARQQLTRTEVRAPFDGVVSERKVSVGDTVQVGREIVKVIDPRSMRFEGQVSADRMGEIKVGQAVALRVNGVAEGEFKGRIERIDAAANATTRQVEVIARFEDPASAPKVAGLYAEGRVDTGLQTALVLPEGSIVRQGDEAHVWQIDGTKLKKTAVQLGERDARRGEVVIKTGLKAGDQVLRSPVGSLNDGQPVQRVAAGGAASGVRTAVVKP</sequence>
<comment type="caution">
    <text evidence="6">The sequence shown here is derived from an EMBL/GenBank/DDBJ whole genome shotgun (WGS) entry which is preliminary data.</text>
</comment>
<keyword evidence="7" id="KW-1185">Reference proteome</keyword>
<evidence type="ECO:0000259" key="5">
    <source>
        <dbReference type="Pfam" id="PF25973"/>
    </source>
</evidence>
<feature type="domain" description="CusB-like beta-barrel" evidence="4">
    <location>
        <begin position="224"/>
        <end position="277"/>
    </location>
</feature>
<protein>
    <submittedName>
        <fullName evidence="6">Efflux RND transporter periplasmic adaptor subunit</fullName>
    </submittedName>
</protein>
<dbReference type="GO" id="GO:0015562">
    <property type="term" value="F:efflux transmembrane transporter activity"/>
    <property type="evidence" value="ECO:0007669"/>
    <property type="project" value="TreeGrafter"/>
</dbReference>
<dbReference type="SUPFAM" id="SSF111369">
    <property type="entry name" value="HlyD-like secretion proteins"/>
    <property type="match status" value="1"/>
</dbReference>
<feature type="signal peptide" evidence="3">
    <location>
        <begin position="1"/>
        <end position="17"/>
    </location>
</feature>
<dbReference type="AlphaFoldDB" id="A0A931NG46"/>